<sequence>MNKSEKCLLNVQNFYECIKHLHFRSLTQVLRPYEKHHSLHLHTHTHR</sequence>
<accession>Q7R7W3</accession>
<dbReference type="AlphaFoldDB" id="Q7R7W3"/>
<reference evidence="1 2" key="1">
    <citation type="journal article" date="2002" name="Nature">
        <title>Genome sequence and comparative analysis of the model rodent malaria parasite Plasmodium yoelii yoelii.</title>
        <authorList>
            <person name="Carlton J.M."/>
            <person name="Angiuoli S.V."/>
            <person name="Suh B.B."/>
            <person name="Kooij T.W."/>
            <person name="Pertea M."/>
            <person name="Silva J.C."/>
            <person name="Ermolaeva M.D."/>
            <person name="Allen J.E."/>
            <person name="Selengut J.D."/>
            <person name="Koo H.L."/>
            <person name="Peterson J.D."/>
            <person name="Pop M."/>
            <person name="Kosack D.S."/>
            <person name="Shumway M.F."/>
            <person name="Bidwell S.L."/>
            <person name="Shallom S.J."/>
            <person name="van Aken S.E."/>
            <person name="Riedmuller S.B."/>
            <person name="Feldblyum T.V."/>
            <person name="Cho J.K."/>
            <person name="Quackenbush J."/>
            <person name="Sedegah M."/>
            <person name="Shoaibi A."/>
            <person name="Cummings L.M."/>
            <person name="Florens L."/>
            <person name="Yates J.R."/>
            <person name="Raine J.D."/>
            <person name="Sinden R.E."/>
            <person name="Harris M.A."/>
            <person name="Cunningham D.A."/>
            <person name="Preiser P.R."/>
            <person name="Bergman L.W."/>
            <person name="Vaidya A.B."/>
            <person name="van Lin L.H."/>
            <person name="Janse C.J."/>
            <person name="Waters A.P."/>
            <person name="Smith H.O."/>
            <person name="White O.R."/>
            <person name="Salzberg S.L."/>
            <person name="Venter J.C."/>
            <person name="Fraser C.M."/>
            <person name="Hoffman S.L."/>
            <person name="Gardner M.J."/>
            <person name="Carucci D.J."/>
        </authorList>
    </citation>
    <scope>NUCLEOTIDE SEQUENCE [LARGE SCALE GENOMIC DNA]</scope>
    <source>
        <strain evidence="1 2">17XNL</strain>
    </source>
</reference>
<dbReference type="PaxDb" id="73239-Q7R7W3"/>
<gene>
    <name evidence="1" type="ORF">PY07465</name>
</gene>
<keyword evidence="2" id="KW-1185">Reference proteome</keyword>
<organism evidence="1 2">
    <name type="scientific">Plasmodium yoelii yoelii</name>
    <dbReference type="NCBI Taxonomy" id="73239"/>
    <lineage>
        <taxon>Eukaryota</taxon>
        <taxon>Sar</taxon>
        <taxon>Alveolata</taxon>
        <taxon>Apicomplexa</taxon>
        <taxon>Aconoidasida</taxon>
        <taxon>Haemosporida</taxon>
        <taxon>Plasmodiidae</taxon>
        <taxon>Plasmodium</taxon>
        <taxon>Plasmodium (Vinckeia)</taxon>
    </lineage>
</organism>
<dbReference type="Proteomes" id="UP000008553">
    <property type="component" value="Unassembled WGS sequence"/>
</dbReference>
<protein>
    <submittedName>
        <fullName evidence="1">Uncharacterized protein</fullName>
    </submittedName>
</protein>
<proteinExistence type="predicted"/>
<comment type="caution">
    <text evidence="1">The sequence shown here is derived from an EMBL/GenBank/DDBJ whole genome shotgun (WGS) entry which is preliminary data.</text>
</comment>
<name>Q7R7W3_PLAYO</name>
<evidence type="ECO:0000313" key="1">
    <source>
        <dbReference type="EMBL" id="EAA19920.1"/>
    </source>
</evidence>
<dbReference type="EMBL" id="AABL01002749">
    <property type="protein sequence ID" value="EAA19920.1"/>
    <property type="molecule type" value="Genomic_DNA"/>
</dbReference>
<evidence type="ECO:0000313" key="2">
    <source>
        <dbReference type="Proteomes" id="UP000008553"/>
    </source>
</evidence>
<dbReference type="InParanoid" id="Q7R7W3"/>